<evidence type="ECO:0000256" key="1">
    <source>
        <dbReference type="ARBA" id="ARBA00023015"/>
    </source>
</evidence>
<comment type="caution">
    <text evidence="3">Lacks conserved residue(s) required for the propagation of feature annotation.</text>
</comment>
<keyword evidence="1" id="KW-0805">Transcription regulation</keyword>
<proteinExistence type="inferred from homology"/>
<evidence type="ECO:0000256" key="2">
    <source>
        <dbReference type="ARBA" id="ARBA00023163"/>
    </source>
</evidence>
<keyword evidence="4" id="KW-0812">Transmembrane</keyword>
<dbReference type="PROSITE" id="PS50985">
    <property type="entry name" value="GRAS"/>
    <property type="match status" value="1"/>
</dbReference>
<feature type="transmembrane region" description="Helical" evidence="4">
    <location>
        <begin position="33"/>
        <end position="51"/>
    </location>
</feature>
<keyword evidence="4" id="KW-1133">Transmembrane helix</keyword>
<dbReference type="EMBL" id="CM018042">
    <property type="protein sequence ID" value="KAA8533042.1"/>
    <property type="molecule type" value="Genomic_DNA"/>
</dbReference>
<comment type="similarity">
    <text evidence="3">Belongs to the GRAS family.</text>
</comment>
<dbReference type="InterPro" id="IPR005202">
    <property type="entry name" value="TF_GRAS"/>
</dbReference>
<organism evidence="5 6">
    <name type="scientific">Nyssa sinensis</name>
    <dbReference type="NCBI Taxonomy" id="561372"/>
    <lineage>
        <taxon>Eukaryota</taxon>
        <taxon>Viridiplantae</taxon>
        <taxon>Streptophyta</taxon>
        <taxon>Embryophyta</taxon>
        <taxon>Tracheophyta</taxon>
        <taxon>Spermatophyta</taxon>
        <taxon>Magnoliopsida</taxon>
        <taxon>eudicotyledons</taxon>
        <taxon>Gunneridae</taxon>
        <taxon>Pentapetalae</taxon>
        <taxon>asterids</taxon>
        <taxon>Cornales</taxon>
        <taxon>Nyssaceae</taxon>
        <taxon>Nyssa</taxon>
    </lineage>
</organism>
<dbReference type="AlphaFoldDB" id="A0A5J5ATJ2"/>
<name>A0A5J5ATJ2_9ASTE</name>
<reference evidence="5 6" key="1">
    <citation type="submission" date="2019-09" db="EMBL/GenBank/DDBJ databases">
        <title>A chromosome-level genome assembly of the Chinese tupelo Nyssa sinensis.</title>
        <authorList>
            <person name="Yang X."/>
            <person name="Kang M."/>
            <person name="Yang Y."/>
            <person name="Xiong H."/>
            <person name="Wang M."/>
            <person name="Zhang Z."/>
            <person name="Wang Z."/>
            <person name="Wu H."/>
            <person name="Ma T."/>
            <person name="Liu J."/>
            <person name="Xi Z."/>
        </authorList>
    </citation>
    <scope>NUCLEOTIDE SEQUENCE [LARGE SCALE GENOMIC DNA]</scope>
    <source>
        <strain evidence="5">J267</strain>
        <tissue evidence="5">Leaf</tissue>
    </source>
</reference>
<keyword evidence="2" id="KW-0804">Transcription</keyword>
<dbReference type="Proteomes" id="UP000325577">
    <property type="component" value="Linkage Group LG19"/>
</dbReference>
<evidence type="ECO:0000313" key="6">
    <source>
        <dbReference type="Proteomes" id="UP000325577"/>
    </source>
</evidence>
<dbReference type="PANTHER" id="PTHR31636">
    <property type="entry name" value="OSJNBA0084A10.13 PROTEIN-RELATED"/>
    <property type="match status" value="1"/>
</dbReference>
<sequence length="273" mass="31059">MICFALALDSMKTTKLRKDSYCPNMNKNKFNSSQILGLLMICILILSLHHFNHVRKRLQSLLVSKLQIQSPLSLIRNSQQHFDRATKLLNRFDELSSSTGNPVQRVVYYFSKAIQEKLDQATGKIGSKDFVKKQPVDLKAETITKRHPSLRSGMQWTVLMQALAARCECPVELLKITNVGTKSKPKIEETEVDANHISPVFVNRSVEALLFYGAVFDCLEDFMNQNDPNRMISESKYGFDAIENIVAAEGEGQTPCLTLLWREKHCNGREMTF</sequence>
<protein>
    <submittedName>
        <fullName evidence="5">Uncharacterized protein</fullName>
    </submittedName>
</protein>
<evidence type="ECO:0000256" key="3">
    <source>
        <dbReference type="PROSITE-ProRule" id="PRU01191"/>
    </source>
</evidence>
<feature type="region of interest" description="SAW" evidence="3">
    <location>
        <begin position="247"/>
        <end position="273"/>
    </location>
</feature>
<keyword evidence="6" id="KW-1185">Reference proteome</keyword>
<evidence type="ECO:0000256" key="4">
    <source>
        <dbReference type="SAM" id="Phobius"/>
    </source>
</evidence>
<dbReference type="Pfam" id="PF03514">
    <property type="entry name" value="GRAS"/>
    <property type="match status" value="1"/>
</dbReference>
<accession>A0A5J5ATJ2</accession>
<gene>
    <name evidence="5" type="ORF">F0562_032842</name>
</gene>
<keyword evidence="4" id="KW-0472">Membrane</keyword>
<dbReference type="OrthoDB" id="770224at2759"/>
<evidence type="ECO:0000313" key="5">
    <source>
        <dbReference type="EMBL" id="KAA8533042.1"/>
    </source>
</evidence>